<dbReference type="EMBL" id="KZ623632">
    <property type="protein sequence ID" value="PNS22239.1"/>
    <property type="molecule type" value="Genomic_DNA"/>
</dbReference>
<name>A0A2K1R4P5_POPTR</name>
<dbReference type="AlphaFoldDB" id="A0A2K1R4P5"/>
<evidence type="ECO:0000313" key="1">
    <source>
        <dbReference type="EMBL" id="PNS22239.1"/>
    </source>
</evidence>
<protein>
    <submittedName>
        <fullName evidence="1">Uncharacterized protein</fullName>
    </submittedName>
</protein>
<reference evidence="1" key="2">
    <citation type="submission" date="2017-07" db="EMBL/GenBank/DDBJ databases">
        <title>WGS assembly of Populus trichocarpa.</title>
        <authorList>
            <person name="Tuskan G."/>
            <person name="Difazio S."/>
            <person name="Jansson S."/>
            <person name="Bohlmann J."/>
            <person name="Grigoriev I."/>
            <person name="Hellsten U."/>
            <person name="Putnam N."/>
            <person name="Ralph S."/>
            <person name="Rombauts S."/>
            <person name="Salamov A."/>
            <person name="Schein J."/>
            <person name="Sterck L."/>
            <person name="Aerts A."/>
            <person name="Bhalerao R."/>
            <person name="Bhalerao R."/>
            <person name="Blaudez D."/>
            <person name="Boerjan W."/>
            <person name="Brun A."/>
            <person name="Brunner A."/>
            <person name="Busov V."/>
            <person name="Campbell M."/>
            <person name="Carlson J."/>
            <person name="Chalot M."/>
            <person name="Chapman J."/>
            <person name="Chen G."/>
            <person name="Cooper D."/>
            <person name="Coutinho P."/>
            <person name="Couturier J."/>
            <person name="Covert S."/>
            <person name="Cronk Q."/>
            <person name="Cunningham R."/>
            <person name="Davis J."/>
            <person name="Degroeve S."/>
            <person name="Dejardin A."/>
            <person name="Depamphilis C."/>
            <person name="Detter J."/>
            <person name="Dirks B."/>
            <person name="Dubchak I."/>
            <person name="Duplessis S."/>
            <person name="Ehlting J."/>
            <person name="Ellis B."/>
            <person name="Gendler K."/>
            <person name="Goodstein D."/>
            <person name="Gribskov M."/>
            <person name="Grimwood J."/>
            <person name="Groover A."/>
            <person name="Gunter L."/>
            <person name="Hamberger B."/>
            <person name="Heinze B."/>
            <person name="Helariutta Y."/>
            <person name="Henrissat B."/>
            <person name="Holligan D."/>
            <person name="Holt R."/>
            <person name="Huang W."/>
            <person name="Islam-Faridi N."/>
            <person name="Jones S."/>
            <person name="Jones-Rhoades M."/>
            <person name="Jorgensen R."/>
            <person name="Joshi C."/>
            <person name="Kangasjarvi J."/>
            <person name="Karlsson J."/>
            <person name="Kelleher C."/>
            <person name="Kirkpatrick R."/>
            <person name="Kirst M."/>
            <person name="Kohler A."/>
            <person name="Kalluri U."/>
            <person name="Larimer F."/>
            <person name="Leebens-Mack J."/>
            <person name="Leple J."/>
            <person name="Locascio P."/>
            <person name="Lou Y."/>
            <person name="Lucas S."/>
            <person name="Martin F."/>
            <person name="Montanini B."/>
            <person name="Napoli C."/>
            <person name="Nelson D."/>
            <person name="Nelson C."/>
            <person name="Nieminen K."/>
            <person name="Nilsson O."/>
            <person name="Pereda V."/>
            <person name="Peter G."/>
            <person name="Philippe R."/>
            <person name="Pilate G."/>
            <person name="Poliakov A."/>
            <person name="Razumovskaya J."/>
            <person name="Richardson P."/>
            <person name="Rinaldi C."/>
            <person name="Ritland K."/>
            <person name="Rouze P."/>
            <person name="Ryaboy D."/>
            <person name="Schmutz J."/>
            <person name="Schrader J."/>
            <person name="Segerman B."/>
            <person name="Shin H."/>
            <person name="Siddiqui A."/>
            <person name="Sterky F."/>
            <person name="Terry A."/>
            <person name="Tsai C."/>
            <person name="Uberbacher E."/>
            <person name="Unneberg P."/>
            <person name="Vahala J."/>
            <person name="Wall K."/>
            <person name="Wessler S."/>
            <person name="Yang G."/>
            <person name="Yin T."/>
            <person name="Douglas C."/>
            <person name="Marra M."/>
            <person name="Sandberg G."/>
            <person name="Van De Peer Y."/>
            <person name="Rokhsar D."/>
        </authorList>
    </citation>
    <scope>NUCLEOTIDE SEQUENCE</scope>
    <source>
        <strain evidence="1">Nisqually-1</strain>
    </source>
</reference>
<organism evidence="1">
    <name type="scientific">Populus trichocarpa</name>
    <name type="common">Western balsam poplar</name>
    <name type="synonym">Populus balsamifera subsp. trichocarpa</name>
    <dbReference type="NCBI Taxonomy" id="3694"/>
    <lineage>
        <taxon>Eukaryota</taxon>
        <taxon>Viridiplantae</taxon>
        <taxon>Streptophyta</taxon>
        <taxon>Embryophyta</taxon>
        <taxon>Tracheophyta</taxon>
        <taxon>Spermatophyta</taxon>
        <taxon>Magnoliopsida</taxon>
        <taxon>eudicotyledons</taxon>
        <taxon>Gunneridae</taxon>
        <taxon>Pentapetalae</taxon>
        <taxon>rosids</taxon>
        <taxon>fabids</taxon>
        <taxon>Malpighiales</taxon>
        <taxon>Salicaceae</taxon>
        <taxon>Saliceae</taxon>
        <taxon>Populus</taxon>
    </lineage>
</organism>
<sequence>MRRSTQRLDLHCLKNVLSSCMQRGLGGFYAKFNLATHTPPSLLINKKASKNLILVNTQYRDGYLFGYNLIKKMKPRKSRNLNKKISRKRE</sequence>
<dbReference type="InParanoid" id="A0A2K1R4P5"/>
<reference evidence="1" key="1">
    <citation type="journal article" date="2006" name="Science">
        <title>The genome of black cottonwood, Populus trichocarpa (Torr. &amp; Gray).</title>
        <authorList>
            <person name="Tuskan G.A."/>
            <person name="Difazio S."/>
            <person name="Jansson S."/>
            <person name="Bohlmann J."/>
            <person name="Grigoriev I."/>
            <person name="Hellsten U."/>
            <person name="Putnam N."/>
            <person name="Ralph S."/>
            <person name="Rombauts S."/>
            <person name="Salamov A."/>
            <person name="Schein J."/>
            <person name="Sterck L."/>
            <person name="Aerts A."/>
            <person name="Bhalerao R.R."/>
            <person name="Bhalerao R.P."/>
            <person name="Blaudez D."/>
            <person name="Boerjan W."/>
            <person name="Brun A."/>
            <person name="Brunner A."/>
            <person name="Busov V."/>
            <person name="Campbell M."/>
            <person name="Carlson J."/>
            <person name="Chalot M."/>
            <person name="Chapman J."/>
            <person name="Chen G.L."/>
            <person name="Cooper D."/>
            <person name="Coutinho P.M."/>
            <person name="Couturier J."/>
            <person name="Covert S."/>
            <person name="Cronk Q."/>
            <person name="Cunningham R."/>
            <person name="Davis J."/>
            <person name="Degroeve S."/>
            <person name="Dejardin A."/>
            <person name="Depamphilis C."/>
            <person name="Detter J."/>
            <person name="Dirks B."/>
            <person name="Dubchak I."/>
            <person name="Duplessis S."/>
            <person name="Ehlting J."/>
            <person name="Ellis B."/>
            <person name="Gendler K."/>
            <person name="Goodstein D."/>
            <person name="Gribskov M."/>
            <person name="Grimwood J."/>
            <person name="Groover A."/>
            <person name="Gunter L."/>
            <person name="Hamberger B."/>
            <person name="Heinze B."/>
            <person name="Helariutta Y."/>
            <person name="Henrissat B."/>
            <person name="Holligan D."/>
            <person name="Holt R."/>
            <person name="Huang W."/>
            <person name="Islam-Faridi N."/>
            <person name="Jones S."/>
            <person name="Jones-Rhoades M."/>
            <person name="Jorgensen R."/>
            <person name="Joshi C."/>
            <person name="Kangasjarvi J."/>
            <person name="Karlsson J."/>
            <person name="Kelleher C."/>
            <person name="Kirkpatrick R."/>
            <person name="Kirst M."/>
            <person name="Kohler A."/>
            <person name="Kalluri U."/>
            <person name="Larimer F."/>
            <person name="Leebens-Mack J."/>
            <person name="Leple J.C."/>
            <person name="Locascio P."/>
            <person name="Lou Y."/>
            <person name="Lucas S."/>
            <person name="Martin F."/>
            <person name="Montanini B."/>
            <person name="Napoli C."/>
            <person name="Nelson D.R."/>
            <person name="Nelson C."/>
            <person name="Nieminen K."/>
            <person name="Nilsson O."/>
            <person name="Pereda V."/>
            <person name="Peter G."/>
            <person name="Philippe R."/>
            <person name="Pilate G."/>
            <person name="Poliakov A."/>
            <person name="Razumovskaya J."/>
            <person name="Richardson P."/>
            <person name="Rinaldi C."/>
            <person name="Ritland K."/>
            <person name="Rouze P."/>
            <person name="Ryaboy D."/>
            <person name="Schmutz J."/>
            <person name="Schrader J."/>
            <person name="Segerman B."/>
            <person name="Shin H."/>
            <person name="Siddiqui A."/>
            <person name="Sterky F."/>
            <person name="Terry A."/>
            <person name="Tsai C.J."/>
            <person name="Uberbacher E."/>
            <person name="Unneberg P."/>
            <person name="Vahala J."/>
            <person name="Wall K."/>
            <person name="Wessler S."/>
            <person name="Yang G."/>
            <person name="Yin T."/>
            <person name="Douglas C."/>
            <person name="Marra M."/>
            <person name="Sandberg G."/>
            <person name="Van de Peer Y."/>
            <person name="Rokhsar D."/>
        </authorList>
    </citation>
    <scope>NUCLEOTIDE SEQUENCE [LARGE SCALE GENOMIC DNA]</scope>
    <source>
        <strain evidence="1">Nisqually-1</strain>
    </source>
</reference>
<accession>A0A2K1R4P5</accession>
<gene>
    <name evidence="1" type="ORF">POPTR_T160700</name>
</gene>
<proteinExistence type="predicted"/>